<sequence>MRMSERLEIVIKNLTRCVSLLIGILISCGIFLTRCTHPYCPEEDEVINIFHLMLKPGPEGKDAISMPDKFGKNFGDTSVLTFMYEDDSGLSKGNGFIEFDLDQLPSNSKLKRAVLKLFIDTYDSTFRKIPLSDIIQSHGWSARAVIQPWGEQVSIYGNEPLTSGALKIQFPANDSSFSCSIDVTPLIAKELERPANYYGFIIVPPYDQTKYMFNYCSSDHPDQSLHPELIIDYE</sequence>
<dbReference type="Proteomes" id="UP000030185">
    <property type="component" value="Unassembled WGS sequence"/>
</dbReference>
<dbReference type="Pfam" id="PF24517">
    <property type="entry name" value="CBM96"/>
    <property type="match status" value="1"/>
</dbReference>
<dbReference type="NCBIfam" id="NF033679">
    <property type="entry name" value="DNRLRE_dom"/>
    <property type="match status" value="1"/>
</dbReference>
<dbReference type="GO" id="GO:0005576">
    <property type="term" value="C:extracellular region"/>
    <property type="evidence" value="ECO:0007669"/>
    <property type="project" value="UniProtKB-SubCell"/>
</dbReference>
<proteinExistence type="predicted"/>
<keyword evidence="2" id="KW-0964">Secreted</keyword>
<dbReference type="EMBL" id="BBLT01000001">
    <property type="protein sequence ID" value="GAL82778.1"/>
    <property type="molecule type" value="Genomic_DNA"/>
</dbReference>
<gene>
    <name evidence="5" type="ORF">MYP_4</name>
</gene>
<evidence type="ECO:0000259" key="4">
    <source>
        <dbReference type="Pfam" id="PF24517"/>
    </source>
</evidence>
<evidence type="ECO:0000313" key="5">
    <source>
        <dbReference type="EMBL" id="GAL82778.1"/>
    </source>
</evidence>
<dbReference type="InterPro" id="IPR055372">
    <property type="entry name" value="CBM96"/>
</dbReference>
<keyword evidence="6" id="KW-1185">Reference proteome</keyword>
<evidence type="ECO:0000256" key="1">
    <source>
        <dbReference type="ARBA" id="ARBA00004613"/>
    </source>
</evidence>
<accession>A0A098L9J2</accession>
<evidence type="ECO:0000256" key="2">
    <source>
        <dbReference type="ARBA" id="ARBA00022525"/>
    </source>
</evidence>
<organism evidence="5 6">
    <name type="scientific">Sporocytophaga myxococcoides</name>
    <dbReference type="NCBI Taxonomy" id="153721"/>
    <lineage>
        <taxon>Bacteria</taxon>
        <taxon>Pseudomonadati</taxon>
        <taxon>Bacteroidota</taxon>
        <taxon>Cytophagia</taxon>
        <taxon>Cytophagales</taxon>
        <taxon>Cytophagaceae</taxon>
        <taxon>Sporocytophaga</taxon>
    </lineage>
</organism>
<dbReference type="AlphaFoldDB" id="A0A098L9J2"/>
<keyword evidence="3" id="KW-0732">Signal</keyword>
<evidence type="ECO:0000256" key="3">
    <source>
        <dbReference type="ARBA" id="ARBA00022729"/>
    </source>
</evidence>
<feature type="domain" description="Carbohydrate-binding module family 96" evidence="4">
    <location>
        <begin position="70"/>
        <end position="231"/>
    </location>
</feature>
<comment type="caution">
    <text evidence="5">The sequence shown here is derived from an EMBL/GenBank/DDBJ whole genome shotgun (WGS) entry which is preliminary data.</text>
</comment>
<name>A0A098L9J2_9BACT</name>
<dbReference type="STRING" id="153721.MYP_4"/>
<reference evidence="5 6" key="1">
    <citation type="submission" date="2014-09" db="EMBL/GenBank/DDBJ databases">
        <title>Sporocytophaga myxococcoides PG-01 genome sequencing.</title>
        <authorList>
            <person name="Liu L."/>
            <person name="Gao P.J."/>
            <person name="Chen G.J."/>
            <person name="Wang L.S."/>
        </authorList>
    </citation>
    <scope>NUCLEOTIDE SEQUENCE [LARGE SCALE GENOMIC DNA]</scope>
    <source>
        <strain evidence="5 6">PG-01</strain>
    </source>
</reference>
<evidence type="ECO:0000313" key="6">
    <source>
        <dbReference type="Proteomes" id="UP000030185"/>
    </source>
</evidence>
<protein>
    <recommendedName>
        <fullName evidence="4">Carbohydrate-binding module family 96 domain-containing protein</fullName>
    </recommendedName>
</protein>
<comment type="subcellular location">
    <subcellularLocation>
        <location evidence="1">Secreted</location>
    </subcellularLocation>
</comment>
<dbReference type="PROSITE" id="PS51257">
    <property type="entry name" value="PROKAR_LIPOPROTEIN"/>
    <property type="match status" value="1"/>
</dbReference>